<dbReference type="InterPro" id="IPR010558">
    <property type="entry name" value="Ly-6-related"/>
</dbReference>
<dbReference type="GO" id="GO:0030424">
    <property type="term" value="C:axon"/>
    <property type="evidence" value="ECO:0007669"/>
    <property type="project" value="TreeGrafter"/>
</dbReference>
<proteinExistence type="predicted"/>
<evidence type="ECO:0000313" key="4">
    <source>
        <dbReference type="WBParaSite" id="DME_0000705501-mRNA-1"/>
    </source>
</evidence>
<dbReference type="AlphaFoldDB" id="A0A0N4UHM0"/>
<protein>
    <submittedName>
        <fullName evidence="1 4">Uncharacterized protein</fullName>
    </submittedName>
</protein>
<evidence type="ECO:0000313" key="2">
    <source>
        <dbReference type="Proteomes" id="UP000038040"/>
    </source>
</evidence>
<accession>A0A0N4UHM0</accession>
<dbReference type="GO" id="GO:1990834">
    <property type="term" value="P:response to odorant"/>
    <property type="evidence" value="ECO:0007669"/>
    <property type="project" value="TreeGrafter"/>
</dbReference>
<name>A0A0N4UHM0_DRAME</name>
<dbReference type="GO" id="GO:0043025">
    <property type="term" value="C:neuronal cell body"/>
    <property type="evidence" value="ECO:0007669"/>
    <property type="project" value="TreeGrafter"/>
</dbReference>
<dbReference type="GO" id="GO:0042048">
    <property type="term" value="P:olfactory behavior"/>
    <property type="evidence" value="ECO:0007669"/>
    <property type="project" value="TreeGrafter"/>
</dbReference>
<dbReference type="OrthoDB" id="5829285at2759"/>
<reference evidence="4" key="1">
    <citation type="submission" date="2017-02" db="UniProtKB">
        <authorList>
            <consortium name="WormBaseParasite"/>
        </authorList>
    </citation>
    <scope>IDENTIFICATION</scope>
</reference>
<gene>
    <name evidence="1" type="ORF">DME_LOCUS9816</name>
</gene>
<dbReference type="Proteomes" id="UP000038040">
    <property type="component" value="Unplaced"/>
</dbReference>
<dbReference type="PANTHER" id="PTHR34722">
    <property type="entry name" value="HOMOLOG OF ODR-2 (TWO)-RELATED"/>
    <property type="match status" value="1"/>
</dbReference>
<dbReference type="Proteomes" id="UP000274756">
    <property type="component" value="Unassembled WGS sequence"/>
</dbReference>
<reference evidence="1 3" key="2">
    <citation type="submission" date="2018-11" db="EMBL/GenBank/DDBJ databases">
        <authorList>
            <consortium name="Pathogen Informatics"/>
        </authorList>
    </citation>
    <scope>NUCLEOTIDE SEQUENCE [LARGE SCALE GENOMIC DNA]</scope>
</reference>
<dbReference type="Pfam" id="PF06579">
    <property type="entry name" value="Ly-6_related"/>
    <property type="match status" value="1"/>
</dbReference>
<dbReference type="WBParaSite" id="DME_0000705501-mRNA-1">
    <property type="protein sequence ID" value="DME_0000705501-mRNA-1"/>
    <property type="gene ID" value="DME_0000705501"/>
</dbReference>
<dbReference type="PANTHER" id="PTHR34722:SF2">
    <property type="entry name" value="HOMOLOG OF ODR-2 (TWO)"/>
    <property type="match status" value="1"/>
</dbReference>
<keyword evidence="3" id="KW-1185">Reference proteome</keyword>
<organism evidence="2 4">
    <name type="scientific">Dracunculus medinensis</name>
    <name type="common">Guinea worm</name>
    <dbReference type="NCBI Taxonomy" id="318479"/>
    <lineage>
        <taxon>Eukaryota</taxon>
        <taxon>Metazoa</taxon>
        <taxon>Ecdysozoa</taxon>
        <taxon>Nematoda</taxon>
        <taxon>Chromadorea</taxon>
        <taxon>Rhabditida</taxon>
        <taxon>Spirurina</taxon>
        <taxon>Dracunculoidea</taxon>
        <taxon>Dracunculidae</taxon>
        <taxon>Dracunculus</taxon>
    </lineage>
</organism>
<dbReference type="EMBL" id="UYYG01001192">
    <property type="protein sequence ID" value="VDN59843.1"/>
    <property type="molecule type" value="Genomic_DNA"/>
</dbReference>
<sequence>MSRYYGATWQFAGYSRIYMEPRSFTDYCSNPNIRGADVPFVFCDGSTNCISIEENLKIGIGAQGFIRGCWSSIFLWGFNRTGTVGALRNREFCYNFNLSQVIAGGKPFESQICSCGGNLCNGNSYSSSNFSTKCIILLSINYMIFSYIFRI</sequence>
<evidence type="ECO:0000313" key="1">
    <source>
        <dbReference type="EMBL" id="VDN59843.1"/>
    </source>
</evidence>
<evidence type="ECO:0000313" key="3">
    <source>
        <dbReference type="Proteomes" id="UP000274756"/>
    </source>
</evidence>